<dbReference type="Gene3D" id="1.20.120.530">
    <property type="entry name" value="GntR ligand-binding domain-like"/>
    <property type="match status" value="1"/>
</dbReference>
<evidence type="ECO:0000313" key="8">
    <source>
        <dbReference type="Proteomes" id="UP000279760"/>
    </source>
</evidence>
<dbReference type="PRINTS" id="PR00035">
    <property type="entry name" value="HTHGNTR"/>
</dbReference>
<sequence>MTVKKRRTENVASAIKKWIVEQKLQPGDRLPNEVEVMEMFDASKSTVRESMRLLDAQGLLQTKTGPKGGVFVSEVSEEKAQMLLSNYLFFKETSIEDLYQLRLALEPQLAASLAGKLTSNQLKELKDQTKLYAEPPRDIYEEREHHLASIEFHRILASFSSNELLKLVIRFTAQMLSDMTIYKKLYEPENYDLWRTGIDSQLSLIEALRVGDSEMAYKVMQKHMKTALKLMKLQEVEMENRFLDVI</sequence>
<keyword evidence="1" id="KW-0805">Transcription regulation</keyword>
<dbReference type="AlphaFoldDB" id="A0A2S9ZSX0"/>
<evidence type="ECO:0000313" key="5">
    <source>
        <dbReference type="EMBL" id="AYV24224.1"/>
    </source>
</evidence>
<dbReference type="RefSeq" id="WP_006069108.1">
    <property type="nucleotide sequence ID" value="NZ_CP033578.1"/>
</dbReference>
<reference evidence="5 8" key="3">
    <citation type="submission" date="2018-11" db="EMBL/GenBank/DDBJ databases">
        <title>Complete Genome Sequence of Vbrio mediterranei 117-T6: a Potential Pathogen Bacteria Isolated from the Conchocelis of Pyropia.</title>
        <authorList>
            <person name="Liu Q."/>
        </authorList>
    </citation>
    <scope>NUCLEOTIDE SEQUENCE [LARGE SCALE GENOMIC DNA]</scope>
    <source>
        <strain evidence="5 8">117-T6</strain>
    </source>
</reference>
<dbReference type="CDD" id="cd07377">
    <property type="entry name" value="WHTH_GntR"/>
    <property type="match status" value="1"/>
</dbReference>
<evidence type="ECO:0000256" key="2">
    <source>
        <dbReference type="ARBA" id="ARBA00023125"/>
    </source>
</evidence>
<dbReference type="EMBL" id="NWTN01000002">
    <property type="protein sequence ID" value="PRQ68762.1"/>
    <property type="molecule type" value="Genomic_DNA"/>
</dbReference>
<dbReference type="InterPro" id="IPR000524">
    <property type="entry name" value="Tscrpt_reg_HTH_GntR"/>
</dbReference>
<reference evidence="6 7" key="1">
    <citation type="submission" date="2017-09" db="EMBL/GenBank/DDBJ databases">
        <authorList>
            <person name="Girard L."/>
            <person name="Lami R."/>
            <person name="Suzuki M."/>
            <person name="Baudart J."/>
        </authorList>
    </citation>
    <scope>NUCLEOTIDE SEQUENCE [LARGE SCALE GENOMIC DNA]</scope>
    <source>
        <strain evidence="6 7">17LN0615E</strain>
    </source>
</reference>
<dbReference type="GO" id="GO:0003700">
    <property type="term" value="F:DNA-binding transcription factor activity"/>
    <property type="evidence" value="ECO:0007669"/>
    <property type="project" value="InterPro"/>
</dbReference>
<evidence type="ECO:0000259" key="4">
    <source>
        <dbReference type="PROSITE" id="PS50949"/>
    </source>
</evidence>
<evidence type="ECO:0000313" key="6">
    <source>
        <dbReference type="EMBL" id="PRQ68762.1"/>
    </source>
</evidence>
<evidence type="ECO:0000313" key="7">
    <source>
        <dbReference type="Proteomes" id="UP000238163"/>
    </source>
</evidence>
<dbReference type="InterPro" id="IPR036390">
    <property type="entry name" value="WH_DNA-bd_sf"/>
</dbReference>
<protein>
    <submittedName>
        <fullName evidence="5">FadR family transcriptional regulator</fullName>
    </submittedName>
</protein>
<evidence type="ECO:0000256" key="1">
    <source>
        <dbReference type="ARBA" id="ARBA00023015"/>
    </source>
</evidence>
<dbReference type="SMART" id="SM00895">
    <property type="entry name" value="FCD"/>
    <property type="match status" value="1"/>
</dbReference>
<dbReference type="SMART" id="SM00345">
    <property type="entry name" value="HTH_GNTR"/>
    <property type="match status" value="1"/>
</dbReference>
<dbReference type="EMBL" id="CP033578">
    <property type="protein sequence ID" value="AYV24224.1"/>
    <property type="molecule type" value="Genomic_DNA"/>
</dbReference>
<name>A0A2S9ZSX0_9VIBR</name>
<gene>
    <name evidence="6" type="ORF">COR51_04985</name>
    <name evidence="5" type="ORF">ECB94_23455</name>
</gene>
<dbReference type="Gene3D" id="1.10.10.10">
    <property type="entry name" value="Winged helix-like DNA-binding domain superfamily/Winged helix DNA-binding domain"/>
    <property type="match status" value="1"/>
</dbReference>
<organism evidence="5 8">
    <name type="scientific">Vibrio mediterranei</name>
    <dbReference type="NCBI Taxonomy" id="689"/>
    <lineage>
        <taxon>Bacteria</taxon>
        <taxon>Pseudomonadati</taxon>
        <taxon>Pseudomonadota</taxon>
        <taxon>Gammaproteobacteria</taxon>
        <taxon>Vibrionales</taxon>
        <taxon>Vibrionaceae</taxon>
        <taxon>Vibrio</taxon>
    </lineage>
</organism>
<reference evidence="6 7" key="2">
    <citation type="submission" date="2018-03" db="EMBL/GenBank/DDBJ databases">
        <title>Genetic Diversity and Phenotypic Plasticity of AHL Mediated Quorum Sensing in Environmental Strains of Vibrio mediterranei.</title>
        <authorList>
            <person name="Lantoine F."/>
            <person name="Vouve F."/>
        </authorList>
    </citation>
    <scope>NUCLEOTIDE SEQUENCE [LARGE SCALE GENOMIC DNA]</scope>
    <source>
        <strain evidence="6 7">17LN0615E</strain>
    </source>
</reference>
<dbReference type="PANTHER" id="PTHR43537">
    <property type="entry name" value="TRANSCRIPTIONAL REGULATOR, GNTR FAMILY"/>
    <property type="match status" value="1"/>
</dbReference>
<dbReference type="Pfam" id="PF07729">
    <property type="entry name" value="FCD"/>
    <property type="match status" value="1"/>
</dbReference>
<dbReference type="PANTHER" id="PTHR43537:SF5">
    <property type="entry name" value="UXU OPERON TRANSCRIPTIONAL REGULATOR"/>
    <property type="match status" value="1"/>
</dbReference>
<dbReference type="GeneID" id="64088358"/>
<dbReference type="InterPro" id="IPR011711">
    <property type="entry name" value="GntR_C"/>
</dbReference>
<dbReference type="GO" id="GO:0003677">
    <property type="term" value="F:DNA binding"/>
    <property type="evidence" value="ECO:0007669"/>
    <property type="project" value="UniProtKB-KW"/>
</dbReference>
<dbReference type="Proteomes" id="UP000238163">
    <property type="component" value="Unassembled WGS sequence"/>
</dbReference>
<proteinExistence type="predicted"/>
<evidence type="ECO:0000256" key="3">
    <source>
        <dbReference type="ARBA" id="ARBA00023163"/>
    </source>
</evidence>
<feature type="domain" description="HTH gntR-type" evidence="4">
    <location>
        <begin position="5"/>
        <end position="75"/>
    </location>
</feature>
<accession>A0A2S9ZSX0</accession>
<dbReference type="PROSITE" id="PS50949">
    <property type="entry name" value="HTH_GNTR"/>
    <property type="match status" value="1"/>
</dbReference>
<dbReference type="Pfam" id="PF00392">
    <property type="entry name" value="GntR"/>
    <property type="match status" value="1"/>
</dbReference>
<keyword evidence="7" id="KW-1185">Reference proteome</keyword>
<dbReference type="SUPFAM" id="SSF46785">
    <property type="entry name" value="Winged helix' DNA-binding domain"/>
    <property type="match status" value="1"/>
</dbReference>
<keyword evidence="2" id="KW-0238">DNA-binding</keyword>
<dbReference type="Proteomes" id="UP000279760">
    <property type="component" value="Chromosome 2"/>
</dbReference>
<dbReference type="SUPFAM" id="SSF48008">
    <property type="entry name" value="GntR ligand-binding domain-like"/>
    <property type="match status" value="1"/>
</dbReference>
<dbReference type="InterPro" id="IPR008920">
    <property type="entry name" value="TF_FadR/GntR_C"/>
</dbReference>
<dbReference type="InterPro" id="IPR036388">
    <property type="entry name" value="WH-like_DNA-bd_sf"/>
</dbReference>
<keyword evidence="3" id="KW-0804">Transcription</keyword>